<dbReference type="EMBL" id="PGTB01000010">
    <property type="protein sequence ID" value="PJE37734.1"/>
    <property type="molecule type" value="Genomic_DNA"/>
</dbReference>
<feature type="domain" description="Right handed beta helix" evidence="1">
    <location>
        <begin position="171"/>
        <end position="331"/>
    </location>
</feature>
<dbReference type="Gene3D" id="2.160.20.10">
    <property type="entry name" value="Single-stranded right-handed beta-helix, Pectin lyase-like"/>
    <property type="match status" value="1"/>
</dbReference>
<proteinExistence type="predicted"/>
<dbReference type="SUPFAM" id="SSF51126">
    <property type="entry name" value="Pectin lyase-like"/>
    <property type="match status" value="1"/>
</dbReference>
<gene>
    <name evidence="2" type="ORF">CVM52_05705</name>
</gene>
<dbReference type="InterPro" id="IPR012334">
    <property type="entry name" value="Pectin_lyas_fold"/>
</dbReference>
<dbReference type="Proteomes" id="UP000231553">
    <property type="component" value="Unassembled WGS sequence"/>
</dbReference>
<dbReference type="InterPro" id="IPR039448">
    <property type="entry name" value="Beta_helix"/>
</dbReference>
<comment type="caution">
    <text evidence="2">The sequence shown here is derived from an EMBL/GenBank/DDBJ whole genome shotgun (WGS) entry which is preliminary data.</text>
</comment>
<name>A0A2M8J4M5_9RHOB</name>
<evidence type="ECO:0000259" key="1">
    <source>
        <dbReference type="Pfam" id="PF13229"/>
    </source>
</evidence>
<evidence type="ECO:0000313" key="3">
    <source>
        <dbReference type="Proteomes" id="UP000231553"/>
    </source>
</evidence>
<sequence>MGESRHIPPGAARRAARNKELITAMSKFCRIARNRTRRGAAKPRPQNCRIPGGLPLIAAIFATLLAATTTANAQNITIANAEALAAALQQAQGGETLVLAPGDYGDVTVRRSFIDTVTLTAAEPHGARFGKLEVLGGGGLRFQGIETEIFSAVREAIGIELLDSRVRALSYFRNVSDITLERNDLRGQQHALLLNTVKRFTVRGNLIHNAIEDLMRVTGDSHDGVIEYNRFFDMHPEDHRAAGKGYTHSDALQMFAVDGKTPRSIVIRRNHIYDDPATGAPTVTPQGIFLSDAGPEAYRDIRVEENLIAVRSANSIYVNGGQHNVVIRNNSLIPGPQDGGAVIRLANKHKWSNGGTTVTGNVVKIIHDESKGSTVSGNHAYGRNAALARLFAGTGRSWQDFLPPKISPIALGSGLGAEKYLQDLLEQDPG</sequence>
<dbReference type="Pfam" id="PF13229">
    <property type="entry name" value="Beta_helix"/>
    <property type="match status" value="1"/>
</dbReference>
<dbReference type="InterPro" id="IPR011050">
    <property type="entry name" value="Pectin_lyase_fold/virulence"/>
</dbReference>
<dbReference type="AlphaFoldDB" id="A0A2M8J4M5"/>
<reference evidence="2 3" key="1">
    <citation type="journal article" date="2018" name="Int. J. Syst. Evol. Microbiol.">
        <title>Pseudooceanicola lipolyticus sp. nov., a marine alphaproteobacterium, reclassification of Oceanicola flagellatus as Pseudooceanicola flagellatus comb. nov. and emended description of the genus Pseudooceanicola.</title>
        <authorList>
            <person name="Huang M.-M."/>
            <person name="Guo L.-L."/>
            <person name="Wu Y.-H."/>
            <person name="Lai Q.-L."/>
            <person name="Shao Z.-Z."/>
            <person name="Wang C.-S."/>
            <person name="Wu M."/>
            <person name="Xu X.-W."/>
        </authorList>
    </citation>
    <scope>NUCLEOTIDE SEQUENCE [LARGE SCALE GENOMIC DNA]</scope>
    <source>
        <strain evidence="2 3">157</strain>
    </source>
</reference>
<accession>A0A2M8J4M5</accession>
<organism evidence="2 3">
    <name type="scientific">Pseudooceanicola lipolyticus</name>
    <dbReference type="NCBI Taxonomy" id="2029104"/>
    <lineage>
        <taxon>Bacteria</taxon>
        <taxon>Pseudomonadati</taxon>
        <taxon>Pseudomonadota</taxon>
        <taxon>Alphaproteobacteria</taxon>
        <taxon>Rhodobacterales</taxon>
        <taxon>Paracoccaceae</taxon>
        <taxon>Pseudooceanicola</taxon>
    </lineage>
</organism>
<keyword evidence="3" id="KW-1185">Reference proteome</keyword>
<protein>
    <recommendedName>
        <fullName evidence="1">Right handed beta helix domain-containing protein</fullName>
    </recommendedName>
</protein>
<evidence type="ECO:0000313" key="2">
    <source>
        <dbReference type="EMBL" id="PJE37734.1"/>
    </source>
</evidence>